<gene>
    <name evidence="1" type="primary">URP1</name>
</gene>
<feature type="non-terminal residue" evidence="1">
    <location>
        <position position="1"/>
    </location>
</feature>
<evidence type="ECO:0000313" key="1">
    <source>
        <dbReference type="EMBL" id="SBR54954.1"/>
    </source>
</evidence>
<dbReference type="AlphaFoldDB" id="A0A1A8MF11"/>
<accession>A0A1A8MF11</accession>
<sequence length="104" mass="12091">CKNLKTQQNHLNMFSLNPDVSHLCYHTVFQVEDLKDVVLKLAAADKLRSQTFLRSEQSLPKTNKRGEIHLIFHLEEDETSPHIITTYLRGFFLHTNRSANLCLK</sequence>
<dbReference type="EMBL" id="HAEF01013795">
    <property type="protein sequence ID" value="SBR54954.1"/>
    <property type="molecule type" value="Transcribed_RNA"/>
</dbReference>
<name>A0A1A8MF11_9TELE</name>
<reference evidence="1" key="1">
    <citation type="submission" date="2016-05" db="EMBL/GenBank/DDBJ databases">
        <authorList>
            <person name="Lavstsen T."/>
            <person name="Jespersen J.S."/>
        </authorList>
    </citation>
    <scope>NUCLEOTIDE SEQUENCE</scope>
    <source>
        <tissue evidence="1">Brain</tissue>
    </source>
</reference>
<reference evidence="1" key="2">
    <citation type="submission" date="2016-06" db="EMBL/GenBank/DDBJ databases">
        <title>The genome of a short-lived fish provides insights into sex chromosome evolution and the genetic control of aging.</title>
        <authorList>
            <person name="Reichwald K."/>
            <person name="Felder M."/>
            <person name="Petzold A."/>
            <person name="Koch P."/>
            <person name="Groth M."/>
            <person name="Platzer M."/>
        </authorList>
    </citation>
    <scope>NUCLEOTIDE SEQUENCE</scope>
    <source>
        <tissue evidence="1">Brain</tissue>
    </source>
</reference>
<proteinExistence type="predicted"/>
<protein>
    <submittedName>
        <fullName evidence="1">Urotensin-related peptide 1</fullName>
    </submittedName>
</protein>
<organism evidence="1">
    <name type="scientific">Nothobranchius pienaari</name>
    <dbReference type="NCBI Taxonomy" id="704102"/>
    <lineage>
        <taxon>Eukaryota</taxon>
        <taxon>Metazoa</taxon>
        <taxon>Chordata</taxon>
        <taxon>Craniata</taxon>
        <taxon>Vertebrata</taxon>
        <taxon>Euteleostomi</taxon>
        <taxon>Actinopterygii</taxon>
        <taxon>Neopterygii</taxon>
        <taxon>Teleostei</taxon>
        <taxon>Neoteleostei</taxon>
        <taxon>Acanthomorphata</taxon>
        <taxon>Ovalentaria</taxon>
        <taxon>Atherinomorphae</taxon>
        <taxon>Cyprinodontiformes</taxon>
        <taxon>Nothobranchiidae</taxon>
        <taxon>Nothobranchius</taxon>
    </lineage>
</organism>